<keyword evidence="5" id="KW-0931">ER-Golgi transport</keyword>
<feature type="domain" description="BAP29/BAP31 transmembrane" evidence="7">
    <location>
        <begin position="2"/>
        <end position="126"/>
    </location>
</feature>
<name>A0A7S4UFI6_GUITH</name>
<dbReference type="InterPro" id="IPR040463">
    <property type="entry name" value="BAP29/BAP31_N"/>
</dbReference>
<feature type="transmembrane region" description="Helical" evidence="5">
    <location>
        <begin position="95"/>
        <end position="115"/>
    </location>
</feature>
<dbReference type="GO" id="GO:0070973">
    <property type="term" value="P:protein localization to endoplasmic reticulum exit site"/>
    <property type="evidence" value="ECO:0007669"/>
    <property type="project" value="UniProtKB-UniRule"/>
</dbReference>
<keyword evidence="5" id="KW-0653">Protein transport</keyword>
<dbReference type="InterPro" id="IPR008417">
    <property type="entry name" value="BAP29/BAP31"/>
</dbReference>
<keyword evidence="3 5" id="KW-1133">Transmembrane helix</keyword>
<feature type="transmembrane region" description="Helical" evidence="5">
    <location>
        <begin position="48"/>
        <end position="65"/>
    </location>
</feature>
<proteinExistence type="inferred from homology"/>
<feature type="compositionally biased region" description="Basic and acidic residues" evidence="6">
    <location>
        <begin position="165"/>
        <end position="180"/>
    </location>
</feature>
<dbReference type="PANTHER" id="PTHR12701">
    <property type="entry name" value="BCR-ASSOCIATED PROTEIN, BAP"/>
    <property type="match status" value="1"/>
</dbReference>
<evidence type="ECO:0000256" key="1">
    <source>
        <dbReference type="ARBA" id="ARBA00004141"/>
    </source>
</evidence>
<evidence type="ECO:0000256" key="2">
    <source>
        <dbReference type="ARBA" id="ARBA00022692"/>
    </source>
</evidence>
<evidence type="ECO:0000259" key="7">
    <source>
        <dbReference type="Pfam" id="PF05529"/>
    </source>
</evidence>
<dbReference type="PANTHER" id="PTHR12701:SF20">
    <property type="entry name" value="ENDOPLASMIC RETICULUM TRANSMEMBRANE PROTEIN"/>
    <property type="match status" value="1"/>
</dbReference>
<comment type="function">
    <text evidence="5">May play a role in anterograde transport of membrane proteins from the endoplasmic reticulum to the Golgi.</text>
</comment>
<dbReference type="EMBL" id="HBKN01040638">
    <property type="protein sequence ID" value="CAE2328631.1"/>
    <property type="molecule type" value="Transcribed_RNA"/>
</dbReference>
<dbReference type="Pfam" id="PF05529">
    <property type="entry name" value="Bap31"/>
    <property type="match status" value="1"/>
</dbReference>
<comment type="similarity">
    <text evidence="5">Belongs to the BCAP29/BCAP31 family.</text>
</comment>
<keyword evidence="5" id="KW-0813">Transport</keyword>
<keyword evidence="5" id="KW-0256">Endoplasmic reticulum</keyword>
<evidence type="ECO:0000256" key="3">
    <source>
        <dbReference type="ARBA" id="ARBA00022989"/>
    </source>
</evidence>
<dbReference type="GO" id="GO:0006888">
    <property type="term" value="P:endoplasmic reticulum to Golgi vesicle-mediated transport"/>
    <property type="evidence" value="ECO:0007669"/>
    <property type="project" value="UniProtKB-UniRule"/>
</dbReference>
<keyword evidence="4 5" id="KW-0472">Membrane</keyword>
<keyword evidence="2 5" id="KW-0812">Transmembrane</keyword>
<comment type="subcellular location">
    <subcellularLocation>
        <location evidence="5">Endoplasmic reticulum membrane</location>
        <topology evidence="5">Multi-pass membrane protein</topology>
    </subcellularLocation>
    <subcellularLocation>
        <location evidence="1">Membrane</location>
        <topology evidence="1">Multi-pass membrane protein</topology>
    </subcellularLocation>
</comment>
<evidence type="ECO:0000256" key="5">
    <source>
        <dbReference type="RuleBase" id="RU367026"/>
    </source>
</evidence>
<organism evidence="8">
    <name type="scientific">Guillardia theta</name>
    <name type="common">Cryptophyte</name>
    <name type="synonym">Cryptomonas phi</name>
    <dbReference type="NCBI Taxonomy" id="55529"/>
    <lineage>
        <taxon>Eukaryota</taxon>
        <taxon>Cryptophyceae</taxon>
        <taxon>Pyrenomonadales</taxon>
        <taxon>Geminigeraceae</taxon>
        <taxon>Guillardia</taxon>
    </lineage>
</organism>
<dbReference type="AlphaFoldDB" id="A0A7S4UFI6"/>
<feature type="region of interest" description="Disordered" evidence="6">
    <location>
        <begin position="146"/>
        <end position="200"/>
    </location>
</feature>
<accession>A0A7S4UFI6</accession>
<sequence length="200" mass="23315">MYALYSYMLFGECAVCAVLMALSFAPSFIKRPMKSAIQSVQVPFSREIIVGFGVILVAAFADSYLKATKHRHPHTDGWKDKMEHQNKRLRAERNIYISFGCMFIFLVVCQLWSLIKRVTELEEKVARDEKLHEVYKKQVEGNEKFRKKLEGDKDADEQDTASELQRLKEENERLKEKLGMDDSSETTLRRRNVGERDKKD</sequence>
<evidence type="ECO:0000313" key="8">
    <source>
        <dbReference type="EMBL" id="CAE2328631.1"/>
    </source>
</evidence>
<dbReference type="GO" id="GO:0006886">
    <property type="term" value="P:intracellular protein transport"/>
    <property type="evidence" value="ECO:0007669"/>
    <property type="project" value="UniProtKB-UniRule"/>
</dbReference>
<gene>
    <name evidence="8" type="ORF">GTHE00462_LOCUS31788</name>
</gene>
<protein>
    <recommendedName>
        <fullName evidence="5">Endoplasmic reticulum transmembrane protein</fullName>
    </recommendedName>
</protein>
<dbReference type="GO" id="GO:0005789">
    <property type="term" value="C:endoplasmic reticulum membrane"/>
    <property type="evidence" value="ECO:0007669"/>
    <property type="project" value="UniProtKB-SubCell"/>
</dbReference>
<feature type="transmembrane region" description="Helical" evidence="5">
    <location>
        <begin position="7"/>
        <end position="28"/>
    </location>
</feature>
<evidence type="ECO:0000256" key="6">
    <source>
        <dbReference type="SAM" id="MobiDB-lite"/>
    </source>
</evidence>
<reference evidence="8" key="1">
    <citation type="submission" date="2021-01" db="EMBL/GenBank/DDBJ databases">
        <authorList>
            <person name="Corre E."/>
            <person name="Pelletier E."/>
            <person name="Niang G."/>
            <person name="Scheremetjew M."/>
            <person name="Finn R."/>
            <person name="Kale V."/>
            <person name="Holt S."/>
            <person name="Cochrane G."/>
            <person name="Meng A."/>
            <person name="Brown T."/>
            <person name="Cohen L."/>
        </authorList>
    </citation>
    <scope>NUCLEOTIDE SEQUENCE</scope>
    <source>
        <strain evidence="8">CCMP 2712</strain>
    </source>
</reference>
<evidence type="ECO:0000256" key="4">
    <source>
        <dbReference type="ARBA" id="ARBA00023136"/>
    </source>
</evidence>